<dbReference type="PANTHER" id="PTHR47326:SF1">
    <property type="entry name" value="HTH PSQ-TYPE DOMAIN-CONTAINING PROTEIN"/>
    <property type="match status" value="1"/>
</dbReference>
<comment type="caution">
    <text evidence="1">The sequence shown here is derived from an EMBL/GenBank/DDBJ whole genome shotgun (WGS) entry which is preliminary data.</text>
</comment>
<evidence type="ECO:0000313" key="1">
    <source>
        <dbReference type="EMBL" id="GBO39096.1"/>
    </source>
</evidence>
<dbReference type="Proteomes" id="UP000499080">
    <property type="component" value="Unassembled WGS sequence"/>
</dbReference>
<dbReference type="OrthoDB" id="6436543at2759"/>
<evidence type="ECO:0008006" key="3">
    <source>
        <dbReference type="Google" id="ProtNLM"/>
    </source>
</evidence>
<dbReference type="EMBL" id="BGPR01064004">
    <property type="protein sequence ID" value="GBO39096.1"/>
    <property type="molecule type" value="Genomic_DNA"/>
</dbReference>
<dbReference type="InterPro" id="IPR036397">
    <property type="entry name" value="RNaseH_sf"/>
</dbReference>
<reference evidence="1 2" key="1">
    <citation type="journal article" date="2019" name="Sci. Rep.">
        <title>Orb-weaving spider Araneus ventricosus genome elucidates the spidroin gene catalogue.</title>
        <authorList>
            <person name="Kono N."/>
            <person name="Nakamura H."/>
            <person name="Ohtoshi R."/>
            <person name="Moran D.A.P."/>
            <person name="Shinohara A."/>
            <person name="Yoshida Y."/>
            <person name="Fujiwara M."/>
            <person name="Mori M."/>
            <person name="Tomita M."/>
            <person name="Arakawa K."/>
        </authorList>
    </citation>
    <scope>NUCLEOTIDE SEQUENCE [LARGE SCALE GENOMIC DNA]</scope>
</reference>
<dbReference type="AlphaFoldDB" id="A0A4Y2WQT3"/>
<name>A0A4Y2WQT3_ARAVE</name>
<protein>
    <recommendedName>
        <fullName evidence="3">Tc1-like transposase DDE domain-containing protein</fullName>
    </recommendedName>
</protein>
<dbReference type="Gene3D" id="3.30.420.10">
    <property type="entry name" value="Ribonuclease H-like superfamily/Ribonuclease H"/>
    <property type="match status" value="1"/>
</dbReference>
<sequence>MSGQAALKKIITKFQGIRELSVLQGRGQKRISSETAEEVALTVVERASDSQYSSTSARAVSYNLLLPWSTVRKVLRSIVKWYPYKIHIVQLLNPADPDQRTQFARIVLATITNGNSWPWNILWSDEARITLDGAVNNQGARYSDLLQQQVIPILQERECLETTVFMQDGALPHIARAVQSLLRAHFGDDRMIVRNFPTVWPPRSPDLNHCDFWLWGSLKDRVYGGSIRTLPELKVSIKHHVTTIDRQTLRSIIRFDHVLDANGMHIEHML</sequence>
<evidence type="ECO:0000313" key="2">
    <source>
        <dbReference type="Proteomes" id="UP000499080"/>
    </source>
</evidence>
<gene>
    <name evidence="1" type="ORF">AVEN_13977_1</name>
</gene>
<proteinExistence type="predicted"/>
<keyword evidence="2" id="KW-1185">Reference proteome</keyword>
<dbReference type="GO" id="GO:0003676">
    <property type="term" value="F:nucleic acid binding"/>
    <property type="evidence" value="ECO:0007669"/>
    <property type="project" value="InterPro"/>
</dbReference>
<dbReference type="PANTHER" id="PTHR47326">
    <property type="entry name" value="TRANSPOSABLE ELEMENT TC3 TRANSPOSASE-LIKE PROTEIN"/>
    <property type="match status" value="1"/>
</dbReference>
<accession>A0A4Y2WQT3</accession>
<organism evidence="1 2">
    <name type="scientific">Araneus ventricosus</name>
    <name type="common">Orbweaver spider</name>
    <name type="synonym">Epeira ventricosa</name>
    <dbReference type="NCBI Taxonomy" id="182803"/>
    <lineage>
        <taxon>Eukaryota</taxon>
        <taxon>Metazoa</taxon>
        <taxon>Ecdysozoa</taxon>
        <taxon>Arthropoda</taxon>
        <taxon>Chelicerata</taxon>
        <taxon>Arachnida</taxon>
        <taxon>Araneae</taxon>
        <taxon>Araneomorphae</taxon>
        <taxon>Entelegynae</taxon>
        <taxon>Araneoidea</taxon>
        <taxon>Araneidae</taxon>
        <taxon>Araneus</taxon>
    </lineage>
</organism>